<accession>A0A512MI53</accession>
<keyword evidence="3" id="KW-1185">Reference proteome</keyword>
<evidence type="ECO:0000313" key="2">
    <source>
        <dbReference type="EMBL" id="GEP46412.1"/>
    </source>
</evidence>
<evidence type="ECO:0000313" key="3">
    <source>
        <dbReference type="Proteomes" id="UP000321577"/>
    </source>
</evidence>
<dbReference type="EMBL" id="BKAG01000098">
    <property type="protein sequence ID" value="GEP46412.1"/>
    <property type="molecule type" value="Genomic_DNA"/>
</dbReference>
<dbReference type="AlphaFoldDB" id="A0A512MI53"/>
<evidence type="ECO:0000256" key="1">
    <source>
        <dbReference type="SAM" id="MobiDB-lite"/>
    </source>
</evidence>
<feature type="region of interest" description="Disordered" evidence="1">
    <location>
        <begin position="1"/>
        <end position="64"/>
    </location>
</feature>
<protein>
    <submittedName>
        <fullName evidence="2">Uncharacterized protein</fullName>
    </submittedName>
</protein>
<reference evidence="2 3" key="1">
    <citation type="submission" date="2019-07" db="EMBL/GenBank/DDBJ databases">
        <title>Whole genome shotgun sequence of Brevifollis gellanilyticus NBRC 108608.</title>
        <authorList>
            <person name="Hosoyama A."/>
            <person name="Uohara A."/>
            <person name="Ohji S."/>
            <person name="Ichikawa N."/>
        </authorList>
    </citation>
    <scope>NUCLEOTIDE SEQUENCE [LARGE SCALE GENOMIC DNA]</scope>
    <source>
        <strain evidence="2 3">NBRC 108608</strain>
    </source>
</reference>
<proteinExistence type="predicted"/>
<comment type="caution">
    <text evidence="2">The sequence shown here is derived from an EMBL/GenBank/DDBJ whole genome shotgun (WGS) entry which is preliminary data.</text>
</comment>
<feature type="compositionally biased region" description="Acidic residues" evidence="1">
    <location>
        <begin position="35"/>
        <end position="50"/>
    </location>
</feature>
<sequence length="64" mass="6728">MRAADIPKSMDHGQDDEAEGEGDASMTDAALGGGIDDDGAGAREDEGEGAEEFREELFHDGDEE</sequence>
<name>A0A512MI53_9BACT</name>
<dbReference type="Proteomes" id="UP000321577">
    <property type="component" value="Unassembled WGS sequence"/>
</dbReference>
<organism evidence="2 3">
    <name type="scientific">Brevifollis gellanilyticus</name>
    <dbReference type="NCBI Taxonomy" id="748831"/>
    <lineage>
        <taxon>Bacteria</taxon>
        <taxon>Pseudomonadati</taxon>
        <taxon>Verrucomicrobiota</taxon>
        <taxon>Verrucomicrobiia</taxon>
        <taxon>Verrucomicrobiales</taxon>
        <taxon>Verrucomicrobiaceae</taxon>
    </lineage>
</organism>
<gene>
    <name evidence="2" type="ORF">BGE01nite_57030</name>
</gene>
<feature type="compositionally biased region" description="Basic and acidic residues" evidence="1">
    <location>
        <begin position="51"/>
        <end position="64"/>
    </location>
</feature>